<dbReference type="InterPro" id="IPR011009">
    <property type="entry name" value="Kinase-like_dom_sf"/>
</dbReference>
<evidence type="ECO:0000256" key="2">
    <source>
        <dbReference type="ARBA" id="ARBA00022527"/>
    </source>
</evidence>
<evidence type="ECO:0000313" key="17">
    <source>
        <dbReference type="Proteomes" id="UP001141552"/>
    </source>
</evidence>
<dbReference type="PROSITE" id="PS00107">
    <property type="entry name" value="PROTEIN_KINASE_ATP"/>
    <property type="match status" value="1"/>
</dbReference>
<dbReference type="GO" id="GO:0005524">
    <property type="term" value="F:ATP binding"/>
    <property type="evidence" value="ECO:0007669"/>
    <property type="project" value="UniProtKB-UniRule"/>
</dbReference>
<keyword evidence="17" id="KW-1185">Reference proteome</keyword>
<sequence>MNISTANAAPGFKPVDQFLISCGSQSLASVPDGRLFLTDHEASKYLKTEENLLVSVPTADDVPSPIYLSARIFLQEAVYSFTLKSPGWHFLRLHFYPLKNPTFDLLKATFSVSTDKYVLLHNFNIENNTKAFSREFLLNATEETLSIRFVPMKNSAAFINAIEVVSAPDVLITDRGNALFPVGAVTGLTSFGYQVAYRLNVGGPLITSENDTLARTWEPDQRFLKDAALAKKVHVSTSAIKYPSGVSPLIAPQTVYASAEQMADAETAMPNFNITWNFDVDVAFDYMVRLHFCDIVSKTLDQLYFNVYINEKMAIPALDLSSLQGQLATAYYRDVVVSAGLFTNNNKLSVQVGPMNEAAGPRNAILNGVEVLKISNSVNSLDGEFGVDGRRALHNRGAVAAVGLAMMFGAFVGLGAMVVKWHKRPQDWQKRNSFSSWLLPLHAGDTSFMASKHSIGSHKSNFYSSTFGLGRYFSFAELQEATKNFDASNIIGVGGFGNVYLGVIDDGTKVAVKRGNPQSEQGINEFQTEIQMKGTLEKIIDPLLVGNINPESMKKYAEAAEKCLADHGVDRPTMGDVLWNLEYALQLQEAFTQGKNDEASPSVAAGPSASTQAISLQEDNKSPPEVKPTEEQPGAGNASQFAGLNG</sequence>
<dbReference type="GO" id="GO:0004714">
    <property type="term" value="F:transmembrane receptor protein tyrosine kinase activity"/>
    <property type="evidence" value="ECO:0007669"/>
    <property type="project" value="InterPro"/>
</dbReference>
<evidence type="ECO:0000256" key="4">
    <source>
        <dbReference type="ARBA" id="ARBA00022692"/>
    </source>
</evidence>
<comment type="caution">
    <text evidence="16">The sequence shown here is derived from an EMBL/GenBank/DDBJ whole genome shotgun (WGS) entry which is preliminary data.</text>
</comment>
<keyword evidence="4 14" id="KW-0812">Transmembrane</keyword>
<feature type="region of interest" description="Disordered" evidence="13">
    <location>
        <begin position="592"/>
        <end position="646"/>
    </location>
</feature>
<evidence type="ECO:0000256" key="8">
    <source>
        <dbReference type="ARBA" id="ARBA00022840"/>
    </source>
</evidence>
<dbReference type="FunFam" id="3.30.200.20:FF:000039">
    <property type="entry name" value="receptor-like protein kinase FERONIA"/>
    <property type="match status" value="1"/>
</dbReference>
<reference evidence="16" key="1">
    <citation type="submission" date="2022-02" db="EMBL/GenBank/DDBJ databases">
        <authorList>
            <person name="Henning P.M."/>
            <person name="McCubbin A.G."/>
            <person name="Shore J.S."/>
        </authorList>
    </citation>
    <scope>NUCLEOTIDE SEQUENCE</scope>
    <source>
        <strain evidence="16">F60SS</strain>
        <tissue evidence="16">Leaves</tissue>
    </source>
</reference>
<organism evidence="16 17">
    <name type="scientific">Turnera subulata</name>
    <dbReference type="NCBI Taxonomy" id="218843"/>
    <lineage>
        <taxon>Eukaryota</taxon>
        <taxon>Viridiplantae</taxon>
        <taxon>Streptophyta</taxon>
        <taxon>Embryophyta</taxon>
        <taxon>Tracheophyta</taxon>
        <taxon>Spermatophyta</taxon>
        <taxon>Magnoliopsida</taxon>
        <taxon>eudicotyledons</taxon>
        <taxon>Gunneridae</taxon>
        <taxon>Pentapetalae</taxon>
        <taxon>rosids</taxon>
        <taxon>fabids</taxon>
        <taxon>Malpighiales</taxon>
        <taxon>Passifloraceae</taxon>
        <taxon>Turnera</taxon>
    </lineage>
</organism>
<dbReference type="Gene3D" id="2.60.120.430">
    <property type="entry name" value="Galactose-binding lectin"/>
    <property type="match status" value="2"/>
</dbReference>
<keyword evidence="2" id="KW-0723">Serine/threonine-protein kinase</keyword>
<evidence type="ECO:0000256" key="5">
    <source>
        <dbReference type="ARBA" id="ARBA00022729"/>
    </source>
</evidence>
<feature type="transmembrane region" description="Helical" evidence="14">
    <location>
        <begin position="398"/>
        <end position="421"/>
    </location>
</feature>
<keyword evidence="5" id="KW-0732">Signal</keyword>
<keyword evidence="6 12" id="KW-0547">Nucleotide-binding</keyword>
<dbReference type="InterPro" id="IPR024788">
    <property type="entry name" value="Malectin-like_Carb-bd_dom"/>
</dbReference>
<evidence type="ECO:0000256" key="3">
    <source>
        <dbReference type="ARBA" id="ARBA00022679"/>
    </source>
</evidence>
<dbReference type="GO" id="GO:0016020">
    <property type="term" value="C:membrane"/>
    <property type="evidence" value="ECO:0007669"/>
    <property type="project" value="UniProtKB-SubCell"/>
</dbReference>
<comment type="subcellular location">
    <subcellularLocation>
        <location evidence="1">Membrane</location>
        <topology evidence="1">Single-pass type I membrane protein</topology>
    </subcellularLocation>
</comment>
<feature type="compositionally biased region" description="Basic and acidic residues" evidence="13">
    <location>
        <begin position="618"/>
        <end position="630"/>
    </location>
</feature>
<evidence type="ECO:0000256" key="6">
    <source>
        <dbReference type="ARBA" id="ARBA00022741"/>
    </source>
</evidence>
<evidence type="ECO:0000313" key="16">
    <source>
        <dbReference type="EMBL" id="KAJ4827485.1"/>
    </source>
</evidence>
<dbReference type="FunFam" id="2.60.120.430:FF:000001">
    <property type="entry name" value="Receptor-like protein kinase FERONIA"/>
    <property type="match status" value="1"/>
</dbReference>
<dbReference type="PANTHER" id="PTHR34590">
    <property type="entry name" value="OS03G0124300 PROTEIN-RELATED"/>
    <property type="match status" value="1"/>
</dbReference>
<dbReference type="AlphaFoldDB" id="A0A9Q0F9Q7"/>
<dbReference type="SUPFAM" id="SSF56112">
    <property type="entry name" value="Protein kinase-like (PK-like)"/>
    <property type="match status" value="1"/>
</dbReference>
<feature type="domain" description="Malectin-like" evidence="15">
    <location>
        <begin position="20"/>
        <end position="373"/>
    </location>
</feature>
<evidence type="ECO:0000256" key="10">
    <source>
        <dbReference type="ARBA" id="ARBA00023136"/>
    </source>
</evidence>
<feature type="compositionally biased region" description="Polar residues" evidence="13">
    <location>
        <begin position="637"/>
        <end position="646"/>
    </location>
</feature>
<feature type="compositionally biased region" description="Low complexity" evidence="13">
    <location>
        <begin position="599"/>
        <end position="610"/>
    </location>
</feature>
<evidence type="ECO:0000259" key="15">
    <source>
        <dbReference type="Pfam" id="PF12819"/>
    </source>
</evidence>
<evidence type="ECO:0000256" key="12">
    <source>
        <dbReference type="PROSITE-ProRule" id="PRU10141"/>
    </source>
</evidence>
<name>A0A9Q0F9Q7_9ROSI</name>
<dbReference type="OrthoDB" id="264917at2759"/>
<evidence type="ECO:0000256" key="9">
    <source>
        <dbReference type="ARBA" id="ARBA00022989"/>
    </source>
</evidence>
<dbReference type="InterPro" id="IPR017441">
    <property type="entry name" value="Protein_kinase_ATP_BS"/>
</dbReference>
<evidence type="ECO:0000256" key="7">
    <source>
        <dbReference type="ARBA" id="ARBA00022777"/>
    </source>
</evidence>
<accession>A0A9Q0F9Q7</accession>
<dbReference type="PANTHER" id="PTHR34590:SF10">
    <property type="entry name" value="RECEPTOR-LIKE PROTEIN KINASE HERK 1"/>
    <property type="match status" value="1"/>
</dbReference>
<proteinExistence type="predicted"/>
<evidence type="ECO:0000256" key="1">
    <source>
        <dbReference type="ARBA" id="ARBA00004479"/>
    </source>
</evidence>
<keyword evidence="8 12" id="KW-0067">ATP-binding</keyword>
<keyword evidence="7" id="KW-0418">Kinase</keyword>
<keyword evidence="11" id="KW-0325">Glycoprotein</keyword>
<protein>
    <recommendedName>
        <fullName evidence="15">Malectin-like domain-containing protein</fullName>
    </recommendedName>
</protein>
<feature type="binding site" evidence="12">
    <location>
        <position position="513"/>
    </location>
    <ligand>
        <name>ATP</name>
        <dbReference type="ChEBI" id="CHEBI:30616"/>
    </ligand>
</feature>
<gene>
    <name evidence="16" type="ORF">Tsubulata_006832</name>
</gene>
<feature type="non-terminal residue" evidence="16">
    <location>
        <position position="1"/>
    </location>
</feature>
<evidence type="ECO:0000256" key="11">
    <source>
        <dbReference type="ARBA" id="ARBA00023180"/>
    </source>
</evidence>
<dbReference type="InterPro" id="IPR045272">
    <property type="entry name" value="ANXUR1/2-like"/>
</dbReference>
<keyword evidence="3" id="KW-0808">Transferase</keyword>
<dbReference type="EMBL" id="JAKUCV010006408">
    <property type="protein sequence ID" value="KAJ4827485.1"/>
    <property type="molecule type" value="Genomic_DNA"/>
</dbReference>
<evidence type="ECO:0000256" key="13">
    <source>
        <dbReference type="SAM" id="MobiDB-lite"/>
    </source>
</evidence>
<dbReference type="Pfam" id="PF12819">
    <property type="entry name" value="Malectin_like"/>
    <property type="match status" value="1"/>
</dbReference>
<reference evidence="16" key="2">
    <citation type="journal article" date="2023" name="Plants (Basel)">
        <title>Annotation of the Turnera subulata (Passifloraceae) Draft Genome Reveals the S-Locus Evolved after the Divergence of Turneroideae from Passifloroideae in a Stepwise Manner.</title>
        <authorList>
            <person name="Henning P.M."/>
            <person name="Roalson E.H."/>
            <person name="Mir W."/>
            <person name="McCubbin A.G."/>
            <person name="Shore J.S."/>
        </authorList>
    </citation>
    <scope>NUCLEOTIDE SEQUENCE</scope>
    <source>
        <strain evidence="16">F60SS</strain>
    </source>
</reference>
<keyword evidence="10 14" id="KW-0472">Membrane</keyword>
<dbReference type="Proteomes" id="UP001141552">
    <property type="component" value="Unassembled WGS sequence"/>
</dbReference>
<dbReference type="Gene3D" id="3.30.200.20">
    <property type="entry name" value="Phosphorylase Kinase, domain 1"/>
    <property type="match status" value="1"/>
</dbReference>
<dbReference type="FunFam" id="2.60.120.430:FF:000005">
    <property type="entry name" value="Putative receptor-like protein kinase"/>
    <property type="match status" value="1"/>
</dbReference>
<keyword evidence="9 14" id="KW-1133">Transmembrane helix</keyword>
<evidence type="ECO:0000256" key="14">
    <source>
        <dbReference type="SAM" id="Phobius"/>
    </source>
</evidence>
<dbReference type="GO" id="GO:0004674">
    <property type="term" value="F:protein serine/threonine kinase activity"/>
    <property type="evidence" value="ECO:0007669"/>
    <property type="project" value="UniProtKB-KW"/>
</dbReference>